<evidence type="ECO:0000313" key="3">
    <source>
        <dbReference type="Proteomes" id="UP001500804"/>
    </source>
</evidence>
<evidence type="ECO:0000313" key="2">
    <source>
        <dbReference type="EMBL" id="GAA5109871.1"/>
    </source>
</evidence>
<dbReference type="Pfam" id="PF08021">
    <property type="entry name" value="FAD_binding_9"/>
    <property type="match status" value="1"/>
</dbReference>
<protein>
    <submittedName>
        <fullName evidence="2">Siderophore-interacting protein</fullName>
    </submittedName>
</protein>
<name>A0ABP9N7D6_9PSEU</name>
<organism evidence="2 3">
    <name type="scientific">Pseudonocardia adelaidensis</name>
    <dbReference type="NCBI Taxonomy" id="648754"/>
    <lineage>
        <taxon>Bacteria</taxon>
        <taxon>Bacillati</taxon>
        <taxon>Actinomycetota</taxon>
        <taxon>Actinomycetes</taxon>
        <taxon>Pseudonocardiales</taxon>
        <taxon>Pseudonocardiaceae</taxon>
        <taxon>Pseudonocardia</taxon>
    </lineage>
</organism>
<proteinExistence type="predicted"/>
<dbReference type="InterPro" id="IPR039374">
    <property type="entry name" value="SIP_fam"/>
</dbReference>
<evidence type="ECO:0000259" key="1">
    <source>
        <dbReference type="PROSITE" id="PS51384"/>
    </source>
</evidence>
<dbReference type="CDD" id="cd06193">
    <property type="entry name" value="siderophore_interacting"/>
    <property type="match status" value="1"/>
</dbReference>
<dbReference type="InterPro" id="IPR017927">
    <property type="entry name" value="FAD-bd_FR_type"/>
</dbReference>
<dbReference type="PROSITE" id="PS51384">
    <property type="entry name" value="FAD_FR"/>
    <property type="match status" value="1"/>
</dbReference>
<feature type="domain" description="FAD-binding FR-type" evidence="1">
    <location>
        <begin position="12"/>
        <end position="137"/>
    </location>
</feature>
<sequence length="255" mass="27315">MPQGTIAAMSTTAPRLLQVRRSSRITPRMIRVTLGGEELAGFPGEGPDRRIKMFFPVAGQERPAVPRATSGGPLWPAGEPRPAIRTYTVRRFDAGAGELDVDFVLHEGHGPAAAWAREARPGAWVGVSEPGGRYQPDPDTDFHVVIGDETALPAVATVLEALPPGVPALAFLEVADAAEEQELPGAARLQWVHRGAAEPGEPLAAAVRAAAFPAGSGQAWLSGESACVRDLRKHLLDERGLDRRRVYATGYWRAR</sequence>
<gene>
    <name evidence="2" type="ORF">GCM10023320_00880</name>
</gene>
<dbReference type="Gene3D" id="2.40.30.10">
    <property type="entry name" value="Translation factors"/>
    <property type="match status" value="1"/>
</dbReference>
<dbReference type="PANTHER" id="PTHR30157:SF0">
    <property type="entry name" value="NADPH-DEPENDENT FERRIC-CHELATE REDUCTASE"/>
    <property type="match status" value="1"/>
</dbReference>
<dbReference type="InterPro" id="IPR007037">
    <property type="entry name" value="SIP_rossman_dom"/>
</dbReference>
<reference evidence="3" key="1">
    <citation type="journal article" date="2019" name="Int. J. Syst. Evol. Microbiol.">
        <title>The Global Catalogue of Microorganisms (GCM) 10K type strain sequencing project: providing services to taxonomists for standard genome sequencing and annotation.</title>
        <authorList>
            <consortium name="The Broad Institute Genomics Platform"/>
            <consortium name="The Broad Institute Genome Sequencing Center for Infectious Disease"/>
            <person name="Wu L."/>
            <person name="Ma J."/>
        </authorList>
    </citation>
    <scope>NUCLEOTIDE SEQUENCE [LARGE SCALE GENOMIC DNA]</scope>
    <source>
        <strain evidence="3">JCM 18302</strain>
    </source>
</reference>
<dbReference type="InterPro" id="IPR013113">
    <property type="entry name" value="SIP_FAD-bd"/>
</dbReference>
<dbReference type="Proteomes" id="UP001500804">
    <property type="component" value="Unassembled WGS sequence"/>
</dbReference>
<dbReference type="InterPro" id="IPR017938">
    <property type="entry name" value="Riboflavin_synthase-like_b-brl"/>
</dbReference>
<dbReference type="InterPro" id="IPR039261">
    <property type="entry name" value="FNR_nucleotide-bd"/>
</dbReference>
<dbReference type="Pfam" id="PF04954">
    <property type="entry name" value="SIP"/>
    <property type="match status" value="1"/>
</dbReference>
<comment type="caution">
    <text evidence="2">The sequence shown here is derived from an EMBL/GenBank/DDBJ whole genome shotgun (WGS) entry which is preliminary data.</text>
</comment>
<dbReference type="EMBL" id="BAABJO010000001">
    <property type="protein sequence ID" value="GAA5109871.1"/>
    <property type="molecule type" value="Genomic_DNA"/>
</dbReference>
<dbReference type="SUPFAM" id="SSF63380">
    <property type="entry name" value="Riboflavin synthase domain-like"/>
    <property type="match status" value="1"/>
</dbReference>
<keyword evidence="3" id="KW-1185">Reference proteome</keyword>
<accession>A0ABP9N7D6</accession>
<dbReference type="PANTHER" id="PTHR30157">
    <property type="entry name" value="FERRIC REDUCTASE, NADPH-DEPENDENT"/>
    <property type="match status" value="1"/>
</dbReference>
<dbReference type="Gene3D" id="3.40.50.80">
    <property type="entry name" value="Nucleotide-binding domain of ferredoxin-NADP reductase (FNR) module"/>
    <property type="match status" value="1"/>
</dbReference>